<dbReference type="Proteomes" id="UP000594961">
    <property type="component" value="Chromosome"/>
</dbReference>
<dbReference type="InterPro" id="IPR006357">
    <property type="entry name" value="HAD-SF_hydro_IIA"/>
</dbReference>
<accession>A0A7M1QZ70</accession>
<name>A0A7M1QZ70_9ACTO</name>
<dbReference type="PANTHER" id="PTHR19288">
    <property type="entry name" value="4-NITROPHENYLPHOSPHATASE-RELATED"/>
    <property type="match status" value="1"/>
</dbReference>
<dbReference type="InterPro" id="IPR023214">
    <property type="entry name" value="HAD_sf"/>
</dbReference>
<keyword evidence="1" id="KW-0378">Hydrolase</keyword>
<protein>
    <submittedName>
        <fullName evidence="1">HAD-IIA family hydrolase</fullName>
    </submittedName>
</protein>
<dbReference type="Gene3D" id="3.40.50.1000">
    <property type="entry name" value="HAD superfamily/HAD-like"/>
    <property type="match status" value="2"/>
</dbReference>
<dbReference type="PANTHER" id="PTHR19288:SF95">
    <property type="entry name" value="D-GLYCEROL 3-PHOSPHATE PHOSPHATASE"/>
    <property type="match status" value="1"/>
</dbReference>
<dbReference type="GO" id="GO:0005737">
    <property type="term" value="C:cytoplasm"/>
    <property type="evidence" value="ECO:0007669"/>
    <property type="project" value="TreeGrafter"/>
</dbReference>
<dbReference type="AlphaFoldDB" id="A0A7M1QZ70"/>
<dbReference type="EMBL" id="CP063212">
    <property type="protein sequence ID" value="QOR46764.1"/>
    <property type="molecule type" value="Genomic_DNA"/>
</dbReference>
<evidence type="ECO:0000313" key="2">
    <source>
        <dbReference type="Proteomes" id="UP000594961"/>
    </source>
</evidence>
<sequence length="341" mass="35920">MSLGTCDRALSAQFDYLLLDLDGVCYRGSAPIENASEGLAQARSQGIGAAYITNNSMASPPHVAAKLKAVGIDALPEEIYTSSRTGVAQLLEYVPAGSKVLPLGTEGLFYELDRADVVVVSSADDRPDAVLQGLSKDLSWAELSEAALAIRAGALYVATNLDATLPLERGQYLGCGSMVAAVVHATGVEPLSSGKPAPDMYRLAMKETGAQRPLCVGDRLNTDIAGANAAALPSFHVLTGVSQARDIMLASDNERPTFLGIDMLDVNRPAPAVVRDGAEFVCGERRARLDVVGQQLILDGNAAVEADLDGYRALVAAVWSAIDGGVRREDLAWLPNLKVVR</sequence>
<dbReference type="Pfam" id="PF13344">
    <property type="entry name" value="Hydrolase_6"/>
    <property type="match status" value="1"/>
</dbReference>
<evidence type="ECO:0000313" key="1">
    <source>
        <dbReference type="EMBL" id="QOR46764.1"/>
    </source>
</evidence>
<reference evidence="1 2" key="1">
    <citation type="submission" date="2020-10" db="EMBL/GenBank/DDBJ databases">
        <title>Trueperella pecoris sp. nov. isolated from bovine and porcine specimens.</title>
        <authorList>
            <person name="Schoenecker L."/>
            <person name="Schnydrig P."/>
            <person name="Brodard I."/>
            <person name="Thomann A."/>
            <person name="Hemphill A."/>
            <person name="Rodriguez-Campos S."/>
            <person name="Perreten V."/>
            <person name="Jores J."/>
            <person name="Kittl S."/>
        </authorList>
    </citation>
    <scope>NUCLEOTIDE SEQUENCE [LARGE SCALE GENOMIC DNA]</scope>
    <source>
        <strain evidence="1 2">19OD0592</strain>
    </source>
</reference>
<dbReference type="InterPro" id="IPR036412">
    <property type="entry name" value="HAD-like_sf"/>
</dbReference>
<proteinExistence type="predicted"/>
<gene>
    <name evidence="1" type="ORF">INS90_05510</name>
</gene>
<organism evidence="1 2">
    <name type="scientific">Trueperella pecoris</name>
    <dbReference type="NCBI Taxonomy" id="2733571"/>
    <lineage>
        <taxon>Bacteria</taxon>
        <taxon>Bacillati</taxon>
        <taxon>Actinomycetota</taxon>
        <taxon>Actinomycetes</taxon>
        <taxon>Actinomycetales</taxon>
        <taxon>Actinomycetaceae</taxon>
        <taxon>Trueperella</taxon>
    </lineage>
</organism>
<dbReference type="Pfam" id="PF13242">
    <property type="entry name" value="Hydrolase_like"/>
    <property type="match status" value="1"/>
</dbReference>
<dbReference type="RefSeq" id="WP_197551878.1">
    <property type="nucleotide sequence ID" value="NZ_CP063212.1"/>
</dbReference>
<dbReference type="GO" id="GO:0016791">
    <property type="term" value="F:phosphatase activity"/>
    <property type="evidence" value="ECO:0007669"/>
    <property type="project" value="TreeGrafter"/>
</dbReference>
<dbReference type="NCBIfam" id="TIGR01460">
    <property type="entry name" value="HAD-SF-IIA"/>
    <property type="match status" value="1"/>
</dbReference>
<dbReference type="SUPFAM" id="SSF56784">
    <property type="entry name" value="HAD-like"/>
    <property type="match status" value="1"/>
</dbReference>